<gene>
    <name evidence="3" type="ORF">T440DRAFT_465815</name>
</gene>
<dbReference type="Proteomes" id="UP000799423">
    <property type="component" value="Unassembled WGS sequence"/>
</dbReference>
<dbReference type="Pfam" id="PF01172">
    <property type="entry name" value="SBDS_N"/>
    <property type="match status" value="1"/>
</dbReference>
<protein>
    <submittedName>
        <fullName evidence="3">RNA binding protein-like protein</fullName>
    </submittedName>
</protein>
<dbReference type="Gene3D" id="3.30.1250.10">
    <property type="entry name" value="Ribosome maturation protein SBDS, N-terminal domain"/>
    <property type="match status" value="1"/>
</dbReference>
<dbReference type="InterPro" id="IPR036786">
    <property type="entry name" value="Ribosome_mat_SBDS_N_sf"/>
</dbReference>
<accession>A0A6A7BDC2</accession>
<dbReference type="SUPFAM" id="SSF89895">
    <property type="entry name" value="FYSH domain"/>
    <property type="match status" value="1"/>
</dbReference>
<organism evidence="3 4">
    <name type="scientific">Plenodomus tracheiphilus IPT5</name>
    <dbReference type="NCBI Taxonomy" id="1408161"/>
    <lineage>
        <taxon>Eukaryota</taxon>
        <taxon>Fungi</taxon>
        <taxon>Dikarya</taxon>
        <taxon>Ascomycota</taxon>
        <taxon>Pezizomycotina</taxon>
        <taxon>Dothideomycetes</taxon>
        <taxon>Pleosporomycetidae</taxon>
        <taxon>Pleosporales</taxon>
        <taxon>Pleosporineae</taxon>
        <taxon>Leptosphaeriaceae</taxon>
        <taxon>Plenodomus</taxon>
    </lineage>
</organism>
<dbReference type="AlphaFoldDB" id="A0A6A7BDC2"/>
<keyword evidence="4" id="KW-1185">Reference proteome</keyword>
<evidence type="ECO:0000259" key="2">
    <source>
        <dbReference type="Pfam" id="PF01172"/>
    </source>
</evidence>
<sequence>MARGNAQQTQVFYKGSSGDQFTVFVESEEELKKWKADSSIPLTSVVAGWKILVPEHGKQGILNTASKQQLENEFGTSNEDEIVKKILTSGDVQSSENAERIGNTNDSKGAMANH</sequence>
<dbReference type="InterPro" id="IPR019783">
    <property type="entry name" value="SDO1/SBDS_N"/>
</dbReference>
<feature type="region of interest" description="Disordered" evidence="1">
    <location>
        <begin position="88"/>
        <end position="114"/>
    </location>
</feature>
<feature type="compositionally biased region" description="Polar residues" evidence="1">
    <location>
        <begin position="90"/>
        <end position="107"/>
    </location>
</feature>
<evidence type="ECO:0000313" key="4">
    <source>
        <dbReference type="Proteomes" id="UP000799423"/>
    </source>
</evidence>
<proteinExistence type="predicted"/>
<evidence type="ECO:0000313" key="3">
    <source>
        <dbReference type="EMBL" id="KAF2853414.1"/>
    </source>
</evidence>
<dbReference type="OrthoDB" id="2567806at2759"/>
<feature type="domain" description="Ribosome maturation protein SDO1/SBDS N-terminal" evidence="2">
    <location>
        <begin position="8"/>
        <end position="100"/>
    </location>
</feature>
<dbReference type="EMBL" id="MU006295">
    <property type="protein sequence ID" value="KAF2853414.1"/>
    <property type="molecule type" value="Genomic_DNA"/>
</dbReference>
<reference evidence="3" key="1">
    <citation type="submission" date="2020-01" db="EMBL/GenBank/DDBJ databases">
        <authorList>
            <consortium name="DOE Joint Genome Institute"/>
            <person name="Haridas S."/>
            <person name="Albert R."/>
            <person name="Binder M."/>
            <person name="Bloem J."/>
            <person name="Labutti K."/>
            <person name="Salamov A."/>
            <person name="Andreopoulos B."/>
            <person name="Baker S.E."/>
            <person name="Barry K."/>
            <person name="Bills G."/>
            <person name="Bluhm B.H."/>
            <person name="Cannon C."/>
            <person name="Castanera R."/>
            <person name="Culley D.E."/>
            <person name="Daum C."/>
            <person name="Ezra D."/>
            <person name="Gonzalez J.B."/>
            <person name="Henrissat B."/>
            <person name="Kuo A."/>
            <person name="Liang C."/>
            <person name="Lipzen A."/>
            <person name="Lutzoni F."/>
            <person name="Magnuson J."/>
            <person name="Mondo S."/>
            <person name="Nolan M."/>
            <person name="Ohm R."/>
            <person name="Pangilinan J."/>
            <person name="Park H.-J."/>
            <person name="Ramirez L."/>
            <person name="Alfaro M."/>
            <person name="Sun H."/>
            <person name="Tritt A."/>
            <person name="Yoshinaga Y."/>
            <person name="Zwiers L.-H."/>
            <person name="Turgeon B.G."/>
            <person name="Goodwin S.B."/>
            <person name="Spatafora J.W."/>
            <person name="Crous P.W."/>
            <person name="Grigoriev I.V."/>
        </authorList>
    </citation>
    <scope>NUCLEOTIDE SEQUENCE</scope>
    <source>
        <strain evidence="3">IPT5</strain>
    </source>
</reference>
<evidence type="ECO:0000256" key="1">
    <source>
        <dbReference type="SAM" id="MobiDB-lite"/>
    </source>
</evidence>
<name>A0A6A7BDC2_9PLEO</name>